<dbReference type="SUPFAM" id="SSF55331">
    <property type="entry name" value="Tautomerase/MIF"/>
    <property type="match status" value="1"/>
</dbReference>
<evidence type="ECO:0000313" key="3">
    <source>
        <dbReference type="Proteomes" id="UP001501598"/>
    </source>
</evidence>
<proteinExistence type="predicted"/>
<comment type="caution">
    <text evidence="2">The sequence shown here is derived from an EMBL/GenBank/DDBJ whole genome shotgun (WGS) entry which is preliminary data.</text>
</comment>
<dbReference type="RefSeq" id="WP_345420620.1">
    <property type="nucleotide sequence ID" value="NZ_BAABGT010000056.1"/>
</dbReference>
<dbReference type="Pfam" id="PF14832">
    <property type="entry name" value="Tautomerase_3"/>
    <property type="match status" value="1"/>
</dbReference>
<gene>
    <name evidence="2" type="primary">cch2</name>
    <name evidence="2" type="ORF">GCM10023175_40100</name>
</gene>
<dbReference type="InterPro" id="IPR028116">
    <property type="entry name" value="Cis-CaaD-like"/>
</dbReference>
<organism evidence="2 3">
    <name type="scientific">Pseudonocardia xishanensis</name>
    <dbReference type="NCBI Taxonomy" id="630995"/>
    <lineage>
        <taxon>Bacteria</taxon>
        <taxon>Bacillati</taxon>
        <taxon>Actinomycetota</taxon>
        <taxon>Actinomycetes</taxon>
        <taxon>Pseudonocardiales</taxon>
        <taxon>Pseudonocardiaceae</taxon>
        <taxon>Pseudonocardia</taxon>
    </lineage>
</organism>
<dbReference type="EMBL" id="BAABGT010000056">
    <property type="protein sequence ID" value="GAA4550290.1"/>
    <property type="molecule type" value="Genomic_DNA"/>
</dbReference>
<feature type="domain" description="Tautomerase cis-CaaD-like" evidence="1">
    <location>
        <begin position="1"/>
        <end position="127"/>
    </location>
</feature>
<protein>
    <submittedName>
        <fullName evidence="2">Tautomerase CCH2</fullName>
    </submittedName>
</protein>
<dbReference type="Proteomes" id="UP001501598">
    <property type="component" value="Unassembled WGS sequence"/>
</dbReference>
<accession>A0ABP8RWX8</accession>
<evidence type="ECO:0000259" key="1">
    <source>
        <dbReference type="Pfam" id="PF14832"/>
    </source>
</evidence>
<dbReference type="Gene3D" id="3.30.429.10">
    <property type="entry name" value="Macrophage Migration Inhibitory Factor"/>
    <property type="match status" value="1"/>
</dbReference>
<dbReference type="InterPro" id="IPR014347">
    <property type="entry name" value="Tautomerase/MIF_sf"/>
</dbReference>
<name>A0ABP8RWX8_9PSEU</name>
<sequence>MPRYDVYTSVELPAEKKAQLAREVTDLHVALTGAPPSFCRVVFSVVGDGNCFVAGEEQPDASVRGIIRDGRTRENVKQLLEGISEAMHRATGFDRTKIVVSVGQRPAWQVMEGGRVLPSPGDESDWLDADAAVSH</sequence>
<reference evidence="3" key="1">
    <citation type="journal article" date="2019" name="Int. J. Syst. Evol. Microbiol.">
        <title>The Global Catalogue of Microorganisms (GCM) 10K type strain sequencing project: providing services to taxonomists for standard genome sequencing and annotation.</title>
        <authorList>
            <consortium name="The Broad Institute Genomics Platform"/>
            <consortium name="The Broad Institute Genome Sequencing Center for Infectious Disease"/>
            <person name="Wu L."/>
            <person name="Ma J."/>
        </authorList>
    </citation>
    <scope>NUCLEOTIDE SEQUENCE [LARGE SCALE GENOMIC DNA]</scope>
    <source>
        <strain evidence="3">JCM 17906</strain>
    </source>
</reference>
<evidence type="ECO:0000313" key="2">
    <source>
        <dbReference type="EMBL" id="GAA4550290.1"/>
    </source>
</evidence>
<keyword evidence="3" id="KW-1185">Reference proteome</keyword>